<keyword evidence="3" id="KW-0804">Transcription</keyword>
<feature type="domain" description="HTH araC/xylS-type" evidence="4">
    <location>
        <begin position="1"/>
        <end position="42"/>
    </location>
</feature>
<dbReference type="InterPro" id="IPR018060">
    <property type="entry name" value="HTH_AraC"/>
</dbReference>
<dbReference type="SUPFAM" id="SSF46689">
    <property type="entry name" value="Homeodomain-like"/>
    <property type="match status" value="1"/>
</dbReference>
<evidence type="ECO:0000313" key="5">
    <source>
        <dbReference type="EMBL" id="OKS87244.1"/>
    </source>
</evidence>
<dbReference type="Pfam" id="PF00165">
    <property type="entry name" value="HTH_AraC"/>
    <property type="match status" value="1"/>
</dbReference>
<reference evidence="5 6" key="1">
    <citation type="submission" date="2016-11" db="EMBL/GenBank/DDBJ databases">
        <title>Whole Genome Sequencing of Mucilaginibacter polytrichastri RG4-7(T) isolated from the moss sample.</title>
        <authorList>
            <person name="Li Y."/>
        </authorList>
    </citation>
    <scope>NUCLEOTIDE SEQUENCE [LARGE SCALE GENOMIC DNA]</scope>
    <source>
        <strain evidence="5 6">RG4-7</strain>
    </source>
</reference>
<gene>
    <name evidence="5" type="ORF">RG47T_2703</name>
</gene>
<dbReference type="Gene3D" id="1.10.10.60">
    <property type="entry name" value="Homeodomain-like"/>
    <property type="match status" value="1"/>
</dbReference>
<dbReference type="Proteomes" id="UP000186720">
    <property type="component" value="Unassembled WGS sequence"/>
</dbReference>
<accession>A0A1Q5ZZP7</accession>
<evidence type="ECO:0000256" key="3">
    <source>
        <dbReference type="ARBA" id="ARBA00023163"/>
    </source>
</evidence>
<dbReference type="GO" id="GO:0043565">
    <property type="term" value="F:sequence-specific DNA binding"/>
    <property type="evidence" value="ECO:0007669"/>
    <property type="project" value="InterPro"/>
</dbReference>
<sequence>MKYDISIPLTEVIYRLGMQTQSYFTKAFKKEYGKTPTQFIQDLMAAKAEL</sequence>
<dbReference type="OrthoDB" id="799767at2"/>
<protein>
    <recommendedName>
        <fullName evidence="4">HTH araC/xylS-type domain-containing protein</fullName>
    </recommendedName>
</protein>
<proteinExistence type="predicted"/>
<comment type="caution">
    <text evidence="5">The sequence shown here is derived from an EMBL/GenBank/DDBJ whole genome shotgun (WGS) entry which is preliminary data.</text>
</comment>
<dbReference type="GO" id="GO:0003700">
    <property type="term" value="F:DNA-binding transcription factor activity"/>
    <property type="evidence" value="ECO:0007669"/>
    <property type="project" value="InterPro"/>
</dbReference>
<dbReference type="AlphaFoldDB" id="A0A1Q5ZZP7"/>
<dbReference type="STRING" id="1302689.RG47T_2703"/>
<dbReference type="PRINTS" id="PR00032">
    <property type="entry name" value="HTHARAC"/>
</dbReference>
<keyword evidence="1" id="KW-0805">Transcription regulation</keyword>
<evidence type="ECO:0000259" key="4">
    <source>
        <dbReference type="PROSITE" id="PS01124"/>
    </source>
</evidence>
<dbReference type="InterPro" id="IPR009057">
    <property type="entry name" value="Homeodomain-like_sf"/>
</dbReference>
<keyword evidence="6" id="KW-1185">Reference proteome</keyword>
<organism evidence="5 6">
    <name type="scientific">Mucilaginibacter polytrichastri</name>
    <dbReference type="NCBI Taxonomy" id="1302689"/>
    <lineage>
        <taxon>Bacteria</taxon>
        <taxon>Pseudomonadati</taxon>
        <taxon>Bacteroidota</taxon>
        <taxon>Sphingobacteriia</taxon>
        <taxon>Sphingobacteriales</taxon>
        <taxon>Sphingobacteriaceae</taxon>
        <taxon>Mucilaginibacter</taxon>
    </lineage>
</organism>
<dbReference type="InterPro" id="IPR020449">
    <property type="entry name" value="Tscrpt_reg_AraC-type_HTH"/>
</dbReference>
<dbReference type="EMBL" id="MPPL01000001">
    <property type="protein sequence ID" value="OKS87244.1"/>
    <property type="molecule type" value="Genomic_DNA"/>
</dbReference>
<evidence type="ECO:0000313" key="6">
    <source>
        <dbReference type="Proteomes" id="UP000186720"/>
    </source>
</evidence>
<evidence type="ECO:0000256" key="2">
    <source>
        <dbReference type="ARBA" id="ARBA00023125"/>
    </source>
</evidence>
<name>A0A1Q5ZZP7_9SPHI</name>
<keyword evidence="2" id="KW-0238">DNA-binding</keyword>
<dbReference type="PROSITE" id="PS01124">
    <property type="entry name" value="HTH_ARAC_FAMILY_2"/>
    <property type="match status" value="1"/>
</dbReference>
<evidence type="ECO:0000256" key="1">
    <source>
        <dbReference type="ARBA" id="ARBA00023015"/>
    </source>
</evidence>
<dbReference type="RefSeq" id="WP_083627399.1">
    <property type="nucleotide sequence ID" value="NZ_FPAM01000015.1"/>
</dbReference>